<comment type="caution">
    <text evidence="8">The sequence shown here is derived from an EMBL/GenBank/DDBJ whole genome shotgun (WGS) entry which is preliminary data.</text>
</comment>
<feature type="transmembrane region" description="Helical" evidence="7">
    <location>
        <begin position="13"/>
        <end position="38"/>
    </location>
</feature>
<dbReference type="InterPro" id="IPR045176">
    <property type="entry name" value="Got1"/>
</dbReference>
<dbReference type="GO" id="GO:0000137">
    <property type="term" value="C:Golgi cis cisterna"/>
    <property type="evidence" value="ECO:0007669"/>
    <property type="project" value="TreeGrafter"/>
</dbReference>
<dbReference type="GO" id="GO:0030134">
    <property type="term" value="C:COPII-coated ER to Golgi transport vesicle"/>
    <property type="evidence" value="ECO:0007669"/>
    <property type="project" value="TreeGrafter"/>
</dbReference>
<evidence type="ECO:0000256" key="5">
    <source>
        <dbReference type="ARBA" id="ARBA00023136"/>
    </source>
</evidence>
<dbReference type="GO" id="GO:0000139">
    <property type="term" value="C:Golgi membrane"/>
    <property type="evidence" value="ECO:0007669"/>
    <property type="project" value="UniProtKB-SubCell"/>
</dbReference>
<evidence type="ECO:0000256" key="7">
    <source>
        <dbReference type="SAM" id="Phobius"/>
    </source>
</evidence>
<dbReference type="AlphaFoldDB" id="A0A1Y1WJ72"/>
<dbReference type="PANTHER" id="PTHR21493:SF9">
    <property type="entry name" value="GOLGI TRANSPORT PROTEIN 1-RELATED"/>
    <property type="match status" value="1"/>
</dbReference>
<keyword evidence="4" id="KW-0333">Golgi apparatus</keyword>
<dbReference type="Proteomes" id="UP000193922">
    <property type="component" value="Unassembled WGS sequence"/>
</dbReference>
<keyword evidence="5 7" id="KW-0472">Membrane</keyword>
<dbReference type="RefSeq" id="XP_040746831.1">
    <property type="nucleotide sequence ID" value="XM_040884414.1"/>
</dbReference>
<evidence type="ECO:0000313" key="8">
    <source>
        <dbReference type="EMBL" id="ORX73620.1"/>
    </source>
</evidence>
<comment type="subcellular location">
    <subcellularLocation>
        <location evidence="1">Golgi apparatus membrane</location>
        <topology evidence="1">Multi-pass membrane protein</topology>
    </subcellularLocation>
</comment>
<dbReference type="GO" id="GO:0005783">
    <property type="term" value="C:endoplasmic reticulum"/>
    <property type="evidence" value="ECO:0007669"/>
    <property type="project" value="TreeGrafter"/>
</dbReference>
<dbReference type="PANTHER" id="PTHR21493">
    <property type="entry name" value="CGI-141-RELATED/LIPASE CONTAINING PROTEIN"/>
    <property type="match status" value="1"/>
</dbReference>
<keyword evidence="3 7" id="KW-1133">Transmembrane helix</keyword>
<dbReference type="EMBL" id="MCFD01000001">
    <property type="protein sequence ID" value="ORX73620.1"/>
    <property type="molecule type" value="Genomic_DNA"/>
</dbReference>
<evidence type="ECO:0000256" key="4">
    <source>
        <dbReference type="ARBA" id="ARBA00023034"/>
    </source>
</evidence>
<dbReference type="InterPro" id="IPR007305">
    <property type="entry name" value="Vesicle_transpt_Got1/SFT2"/>
</dbReference>
<feature type="transmembrane region" description="Helical" evidence="7">
    <location>
        <begin position="59"/>
        <end position="77"/>
    </location>
</feature>
<evidence type="ECO:0000256" key="2">
    <source>
        <dbReference type="ARBA" id="ARBA00022692"/>
    </source>
</evidence>
<sequence length="132" mass="14553">KLASGCRRSGLRLIGLGVVLFFDAGLIAIGNILFLAGVSMIIGFKKTLFFFSRRDKLKGSVSFFLGFILILLKWSIIGMVVETFGFLNLFGDFFPIAIGFLRRLPFIGQVFSLPGIRQVVDRLGASPSQYPV</sequence>
<keyword evidence="9" id="KW-1185">Reference proteome</keyword>
<evidence type="ECO:0000256" key="6">
    <source>
        <dbReference type="ARBA" id="ARBA00025799"/>
    </source>
</evidence>
<protein>
    <submittedName>
        <fullName evidence="8">Putative GOT1-membrane protein required for ER to Golgi transport</fullName>
    </submittedName>
</protein>
<dbReference type="OrthoDB" id="204784at2759"/>
<reference evidence="8 9" key="1">
    <citation type="submission" date="2016-07" db="EMBL/GenBank/DDBJ databases">
        <title>Pervasive Adenine N6-methylation of Active Genes in Fungi.</title>
        <authorList>
            <consortium name="DOE Joint Genome Institute"/>
            <person name="Mondo S.J."/>
            <person name="Dannebaum R.O."/>
            <person name="Kuo R.C."/>
            <person name="Labutti K."/>
            <person name="Haridas S."/>
            <person name="Kuo A."/>
            <person name="Salamov A."/>
            <person name="Ahrendt S.R."/>
            <person name="Lipzen A."/>
            <person name="Sullivan W."/>
            <person name="Andreopoulos W.B."/>
            <person name="Clum A."/>
            <person name="Lindquist E."/>
            <person name="Daum C."/>
            <person name="Ramamoorthy G.K."/>
            <person name="Gryganskyi A."/>
            <person name="Culley D."/>
            <person name="Magnuson J.K."/>
            <person name="James T.Y."/>
            <person name="O'Malley M.A."/>
            <person name="Stajich J.E."/>
            <person name="Spatafora J.W."/>
            <person name="Visel A."/>
            <person name="Grigoriev I.V."/>
        </authorList>
    </citation>
    <scope>NUCLEOTIDE SEQUENCE [LARGE SCALE GENOMIC DNA]</scope>
    <source>
        <strain evidence="8 9">ATCC 12442</strain>
    </source>
</reference>
<dbReference type="GO" id="GO:0042147">
    <property type="term" value="P:retrograde transport, endosome to Golgi"/>
    <property type="evidence" value="ECO:0007669"/>
    <property type="project" value="InterPro"/>
</dbReference>
<proteinExistence type="inferred from homology"/>
<feature type="non-terminal residue" evidence="8">
    <location>
        <position position="1"/>
    </location>
</feature>
<gene>
    <name evidence="8" type="ORF">DL89DRAFT_219843</name>
</gene>
<organism evidence="8 9">
    <name type="scientific">Linderina pennispora</name>
    <dbReference type="NCBI Taxonomy" id="61395"/>
    <lineage>
        <taxon>Eukaryota</taxon>
        <taxon>Fungi</taxon>
        <taxon>Fungi incertae sedis</taxon>
        <taxon>Zoopagomycota</taxon>
        <taxon>Kickxellomycotina</taxon>
        <taxon>Kickxellomycetes</taxon>
        <taxon>Kickxellales</taxon>
        <taxon>Kickxellaceae</taxon>
        <taxon>Linderina</taxon>
    </lineage>
</organism>
<dbReference type="STRING" id="61395.A0A1Y1WJ72"/>
<comment type="similarity">
    <text evidence="6">Belongs to the GOT1 family.</text>
</comment>
<dbReference type="Pfam" id="PF04178">
    <property type="entry name" value="Got1"/>
    <property type="match status" value="1"/>
</dbReference>
<evidence type="ECO:0000256" key="3">
    <source>
        <dbReference type="ARBA" id="ARBA00022989"/>
    </source>
</evidence>
<feature type="transmembrane region" description="Helical" evidence="7">
    <location>
        <begin position="83"/>
        <end position="101"/>
    </location>
</feature>
<dbReference type="GeneID" id="63801062"/>
<evidence type="ECO:0000256" key="1">
    <source>
        <dbReference type="ARBA" id="ARBA00004653"/>
    </source>
</evidence>
<accession>A0A1Y1WJ72</accession>
<dbReference type="GO" id="GO:0006888">
    <property type="term" value="P:endoplasmic reticulum to Golgi vesicle-mediated transport"/>
    <property type="evidence" value="ECO:0007669"/>
    <property type="project" value="InterPro"/>
</dbReference>
<name>A0A1Y1WJ72_9FUNG</name>
<dbReference type="GO" id="GO:0005829">
    <property type="term" value="C:cytosol"/>
    <property type="evidence" value="ECO:0007669"/>
    <property type="project" value="GOC"/>
</dbReference>
<keyword evidence="2 7" id="KW-0812">Transmembrane</keyword>
<evidence type="ECO:0000313" key="9">
    <source>
        <dbReference type="Proteomes" id="UP000193922"/>
    </source>
</evidence>